<protein>
    <submittedName>
        <fullName evidence="4">Putative KRAB box and zinc finger C2H2 type domain containing protein</fullName>
    </submittedName>
</protein>
<evidence type="ECO:0000259" key="3">
    <source>
        <dbReference type="PROSITE" id="PS50157"/>
    </source>
</evidence>
<proteinExistence type="predicted"/>
<comment type="caution">
    <text evidence="4">The sequence shown here is derived from an EMBL/GenBank/DDBJ whole genome shotgun (WGS) entry which is preliminary data.</text>
</comment>
<keyword evidence="1" id="KW-0479">Metal-binding</keyword>
<keyword evidence="5" id="KW-1185">Reference proteome</keyword>
<feature type="region of interest" description="Disordered" evidence="2">
    <location>
        <begin position="54"/>
        <end position="82"/>
    </location>
</feature>
<dbReference type="SUPFAM" id="SSF57667">
    <property type="entry name" value="beta-beta-alpha zinc fingers"/>
    <property type="match status" value="1"/>
</dbReference>
<evidence type="ECO:0000313" key="4">
    <source>
        <dbReference type="EMBL" id="KOB70798.1"/>
    </source>
</evidence>
<name>A0A0L7L5L4_OPEBR</name>
<evidence type="ECO:0000313" key="5">
    <source>
        <dbReference type="Proteomes" id="UP000037510"/>
    </source>
</evidence>
<organism evidence="4 5">
    <name type="scientific">Operophtera brumata</name>
    <name type="common">Winter moth</name>
    <name type="synonym">Phalaena brumata</name>
    <dbReference type="NCBI Taxonomy" id="104452"/>
    <lineage>
        <taxon>Eukaryota</taxon>
        <taxon>Metazoa</taxon>
        <taxon>Ecdysozoa</taxon>
        <taxon>Arthropoda</taxon>
        <taxon>Hexapoda</taxon>
        <taxon>Insecta</taxon>
        <taxon>Pterygota</taxon>
        <taxon>Neoptera</taxon>
        <taxon>Endopterygota</taxon>
        <taxon>Lepidoptera</taxon>
        <taxon>Glossata</taxon>
        <taxon>Ditrysia</taxon>
        <taxon>Geometroidea</taxon>
        <taxon>Geometridae</taxon>
        <taxon>Larentiinae</taxon>
        <taxon>Operophtera</taxon>
    </lineage>
</organism>
<keyword evidence="1" id="KW-0863">Zinc-finger</keyword>
<dbReference type="EMBL" id="JTDY01002746">
    <property type="protein sequence ID" value="KOB70798.1"/>
    <property type="molecule type" value="Genomic_DNA"/>
</dbReference>
<dbReference type="Gene3D" id="3.30.160.60">
    <property type="entry name" value="Classic Zinc Finger"/>
    <property type="match status" value="1"/>
</dbReference>
<dbReference type="GO" id="GO:0008270">
    <property type="term" value="F:zinc ion binding"/>
    <property type="evidence" value="ECO:0007669"/>
    <property type="project" value="UniProtKB-KW"/>
</dbReference>
<feature type="non-terminal residue" evidence="4">
    <location>
        <position position="149"/>
    </location>
</feature>
<dbReference type="InterPro" id="IPR013087">
    <property type="entry name" value="Znf_C2H2_type"/>
</dbReference>
<dbReference type="PROSITE" id="PS50157">
    <property type="entry name" value="ZINC_FINGER_C2H2_2"/>
    <property type="match status" value="1"/>
</dbReference>
<dbReference type="InterPro" id="IPR036236">
    <property type="entry name" value="Znf_C2H2_sf"/>
</dbReference>
<keyword evidence="1" id="KW-0862">Zinc</keyword>
<dbReference type="Proteomes" id="UP000037510">
    <property type="component" value="Unassembled WGS sequence"/>
</dbReference>
<feature type="domain" description="C2H2-type" evidence="3">
    <location>
        <begin position="16"/>
        <end position="43"/>
    </location>
</feature>
<sequence length="149" mass="16998">MIHTGQRPYGCDTCLMTCSVCDMRFRLKSELKKHYPVHFSSDGTIKEALHNPQDKQTDMQDHTRTNKQAHIQDSSQKYTQPQGPTLIQTQEYILPDTEIQDTQIPNIQTHILPVSQSTVQTDQQPNMKKFMITINDANGMVAINIEPDA</sequence>
<dbReference type="AlphaFoldDB" id="A0A0L7L5L4"/>
<feature type="compositionally biased region" description="Basic and acidic residues" evidence="2">
    <location>
        <begin position="54"/>
        <end position="64"/>
    </location>
</feature>
<evidence type="ECO:0000256" key="2">
    <source>
        <dbReference type="SAM" id="MobiDB-lite"/>
    </source>
</evidence>
<dbReference type="PROSITE" id="PS00028">
    <property type="entry name" value="ZINC_FINGER_C2H2_1"/>
    <property type="match status" value="1"/>
</dbReference>
<gene>
    <name evidence="4" type="ORF">OBRU01_14774</name>
</gene>
<feature type="compositionally biased region" description="Polar residues" evidence="2">
    <location>
        <begin position="66"/>
        <end position="82"/>
    </location>
</feature>
<evidence type="ECO:0000256" key="1">
    <source>
        <dbReference type="PROSITE-ProRule" id="PRU00042"/>
    </source>
</evidence>
<reference evidence="4 5" key="1">
    <citation type="journal article" date="2015" name="Genome Biol. Evol.">
        <title>The genome of winter moth (Operophtera brumata) provides a genomic perspective on sexual dimorphism and phenology.</title>
        <authorList>
            <person name="Derks M.F."/>
            <person name="Smit S."/>
            <person name="Salis L."/>
            <person name="Schijlen E."/>
            <person name="Bossers A."/>
            <person name="Mateman C."/>
            <person name="Pijl A.S."/>
            <person name="de Ridder D."/>
            <person name="Groenen M.A."/>
            <person name="Visser M.E."/>
            <person name="Megens H.J."/>
        </authorList>
    </citation>
    <scope>NUCLEOTIDE SEQUENCE [LARGE SCALE GENOMIC DNA]</scope>
    <source>
        <strain evidence="4">WM2013NL</strain>
        <tissue evidence="4">Head and thorax</tissue>
    </source>
</reference>
<accession>A0A0L7L5L4</accession>